<gene>
    <name evidence="1" type="ORF">SFRICE_016195</name>
</gene>
<accession>A0A2H1V040</accession>
<sequence length="148" mass="17060">MPLAFKSHQTKALYISYYYTKLNSITKQQIFISTLAYSSKIPTSLPIARAGTSLLTAGHVQKRVRVIFLITISFIRTYDGIFTMFINFDECPIFRHCCKRHDHGLTDRSRYNSLNYTTRLKGCWRKDAYLGGTSNPLRLSTTSNFIDK</sequence>
<protein>
    <submittedName>
        <fullName evidence="1">SFRICE_016195</fullName>
    </submittedName>
</protein>
<dbReference type="EMBL" id="ODYU01000044">
    <property type="protein sequence ID" value="SOQ34146.1"/>
    <property type="molecule type" value="Genomic_DNA"/>
</dbReference>
<organism evidence="1">
    <name type="scientific">Spodoptera frugiperda</name>
    <name type="common">Fall armyworm</name>
    <dbReference type="NCBI Taxonomy" id="7108"/>
    <lineage>
        <taxon>Eukaryota</taxon>
        <taxon>Metazoa</taxon>
        <taxon>Ecdysozoa</taxon>
        <taxon>Arthropoda</taxon>
        <taxon>Hexapoda</taxon>
        <taxon>Insecta</taxon>
        <taxon>Pterygota</taxon>
        <taxon>Neoptera</taxon>
        <taxon>Endopterygota</taxon>
        <taxon>Lepidoptera</taxon>
        <taxon>Glossata</taxon>
        <taxon>Ditrysia</taxon>
        <taxon>Noctuoidea</taxon>
        <taxon>Noctuidae</taxon>
        <taxon>Amphipyrinae</taxon>
        <taxon>Spodoptera</taxon>
    </lineage>
</organism>
<proteinExistence type="predicted"/>
<evidence type="ECO:0000313" key="1">
    <source>
        <dbReference type="EMBL" id="SOQ34146.1"/>
    </source>
</evidence>
<reference evidence="1" key="1">
    <citation type="submission" date="2016-07" db="EMBL/GenBank/DDBJ databases">
        <authorList>
            <person name="Bretaudeau A."/>
        </authorList>
    </citation>
    <scope>NUCLEOTIDE SEQUENCE</scope>
    <source>
        <strain evidence="1">Rice</strain>
        <tissue evidence="1">Whole body</tissue>
    </source>
</reference>
<dbReference type="AlphaFoldDB" id="A0A2H1V040"/>
<name>A0A2H1V040_SPOFR</name>